<protein>
    <submittedName>
        <fullName evidence="2">Uncharacterized protein</fullName>
    </submittedName>
</protein>
<evidence type="ECO:0000313" key="4">
    <source>
        <dbReference type="Proteomes" id="UP001501427"/>
    </source>
</evidence>
<dbReference type="Proteomes" id="UP001501427">
    <property type="component" value="Unassembled WGS sequence"/>
</dbReference>
<accession>A0A7W7I6U2</accession>
<dbReference type="EMBL" id="BAAAHD010000001">
    <property type="protein sequence ID" value="GAA0542002.1"/>
    <property type="molecule type" value="Genomic_DNA"/>
</dbReference>
<reference evidence="1" key="4">
    <citation type="submission" date="2023-12" db="EMBL/GenBank/DDBJ databases">
        <authorList>
            <person name="Sun Q."/>
            <person name="Inoue M."/>
        </authorList>
    </citation>
    <scope>NUCLEOTIDE SEQUENCE</scope>
    <source>
        <strain evidence="1">JCM 10667</strain>
    </source>
</reference>
<reference evidence="1" key="1">
    <citation type="journal article" date="2014" name="Int. J. Syst. Evol. Microbiol.">
        <title>Complete genome of a new Firmicutes species belonging to the dominant human colonic microbiota ('Ruminococcus bicirculans') reveals two chromosomes and a selective capacity to utilize plant glucans.</title>
        <authorList>
            <consortium name="NISC Comparative Sequencing Program"/>
            <person name="Wegmann U."/>
            <person name="Louis P."/>
            <person name="Goesmann A."/>
            <person name="Henrissat B."/>
            <person name="Duncan S.H."/>
            <person name="Flint H.J."/>
        </authorList>
    </citation>
    <scope>NUCLEOTIDE SEQUENCE</scope>
    <source>
        <strain evidence="1">JCM 10667</strain>
    </source>
</reference>
<gene>
    <name evidence="2" type="ORF">F4557_000028</name>
    <name evidence="1" type="ORF">GCM10009546_00080</name>
</gene>
<proteinExistence type="predicted"/>
<sequence>MLVDHFPLLGLRLSTPRLELRLPSSEELATLAELAAEGIHAVGYRPDGLERHMIRGALPIDARLRLSRAAWYRHRTTPVTIEGLEPCLPVLGLSST</sequence>
<comment type="caution">
    <text evidence="2">The sequence shown here is derived from an EMBL/GenBank/DDBJ whole genome shotgun (WGS) entry which is preliminary data.</text>
</comment>
<name>A0A7W7I6U2_9ACTN</name>
<dbReference type="EMBL" id="JACHMV010000001">
    <property type="protein sequence ID" value="MBB4771610.1"/>
    <property type="molecule type" value="Genomic_DNA"/>
</dbReference>
<reference evidence="2 3" key="3">
    <citation type="submission" date="2020-08" db="EMBL/GenBank/DDBJ databases">
        <title>Sequencing the genomes of 1000 actinobacteria strains.</title>
        <authorList>
            <person name="Klenk H.-P."/>
        </authorList>
    </citation>
    <scope>NUCLEOTIDE SEQUENCE [LARGE SCALE GENOMIC DNA]</scope>
    <source>
        <strain evidence="2 3">DSM 44772</strain>
    </source>
</reference>
<evidence type="ECO:0000313" key="1">
    <source>
        <dbReference type="EMBL" id="GAA0542002.1"/>
    </source>
</evidence>
<dbReference type="AlphaFoldDB" id="A0A7W7I6U2"/>
<dbReference type="RefSeq" id="WP_184878227.1">
    <property type="nucleotide sequence ID" value="NZ_BAAAHD010000001.1"/>
</dbReference>
<keyword evidence="4" id="KW-1185">Reference proteome</keyword>
<reference evidence="4" key="2">
    <citation type="journal article" date="2019" name="Int. J. Syst. Evol. Microbiol.">
        <title>The Global Catalogue of Microorganisms (GCM) 10K type strain sequencing project: providing services to taxonomists for standard genome sequencing and annotation.</title>
        <authorList>
            <consortium name="The Broad Institute Genomics Platform"/>
            <consortium name="The Broad Institute Genome Sequencing Center for Infectious Disease"/>
            <person name="Wu L."/>
            <person name="Ma J."/>
        </authorList>
    </citation>
    <scope>NUCLEOTIDE SEQUENCE [LARGE SCALE GENOMIC DNA]</scope>
    <source>
        <strain evidence="4">JCM 10667</strain>
    </source>
</reference>
<evidence type="ECO:0000313" key="3">
    <source>
        <dbReference type="Proteomes" id="UP000549343"/>
    </source>
</evidence>
<dbReference type="Proteomes" id="UP000549343">
    <property type="component" value="Unassembled WGS sequence"/>
</dbReference>
<evidence type="ECO:0000313" key="2">
    <source>
        <dbReference type="EMBL" id="MBB4771610.1"/>
    </source>
</evidence>
<organism evidence="2 3">
    <name type="scientific">Actinomadura livida</name>
    <dbReference type="NCBI Taxonomy" id="79909"/>
    <lineage>
        <taxon>Bacteria</taxon>
        <taxon>Bacillati</taxon>
        <taxon>Actinomycetota</taxon>
        <taxon>Actinomycetes</taxon>
        <taxon>Streptosporangiales</taxon>
        <taxon>Thermomonosporaceae</taxon>
        <taxon>Actinomadura</taxon>
    </lineage>
</organism>